<evidence type="ECO:0000313" key="3">
    <source>
        <dbReference type="Proteomes" id="UP000054337"/>
    </source>
</evidence>
<dbReference type="GO" id="GO:0006396">
    <property type="term" value="P:RNA processing"/>
    <property type="evidence" value="ECO:0007669"/>
    <property type="project" value="InterPro"/>
</dbReference>
<sequence>MALSFTSRVLEIEAIIDYVFSKKRLAAEAAQMAAPEVAFIEDDVFTTLHNNKRLAILGKAVLARELCSAWFRMRGSYAQWTQLRNDIISNDALARRGYNAGIDKVIITASSTPNVSPKMVAATLGAIVGAVHEDGGDAAVHNVMEHLGFFDHILLTVISLFLSFSPST</sequence>
<protein>
    <recommendedName>
        <fullName evidence="1">RNase III domain-containing protein</fullName>
    </recommendedName>
</protein>
<gene>
    <name evidence="2" type="ORF">COCVIDRAFT_21678</name>
</gene>
<dbReference type="Pfam" id="PF00636">
    <property type="entry name" value="Ribonuclease_3"/>
    <property type="match status" value="1"/>
</dbReference>
<keyword evidence="3" id="KW-1185">Reference proteome</keyword>
<name>W7ES33_BIPV3</name>
<dbReference type="GeneID" id="26252771"/>
<evidence type="ECO:0000259" key="1">
    <source>
        <dbReference type="PROSITE" id="PS50142"/>
    </source>
</evidence>
<proteinExistence type="predicted"/>
<dbReference type="InterPro" id="IPR000999">
    <property type="entry name" value="RNase_III_dom"/>
</dbReference>
<dbReference type="RefSeq" id="XP_014562577.1">
    <property type="nucleotide sequence ID" value="XM_014707091.1"/>
</dbReference>
<accession>W7ES33</accession>
<dbReference type="OrthoDB" id="67027at2759"/>
<organism evidence="2 3">
    <name type="scientific">Bipolaris victoriae (strain FI3)</name>
    <name type="common">Victoria blight of oats agent</name>
    <name type="synonym">Cochliobolus victoriae</name>
    <dbReference type="NCBI Taxonomy" id="930091"/>
    <lineage>
        <taxon>Eukaryota</taxon>
        <taxon>Fungi</taxon>
        <taxon>Dikarya</taxon>
        <taxon>Ascomycota</taxon>
        <taxon>Pezizomycotina</taxon>
        <taxon>Dothideomycetes</taxon>
        <taxon>Pleosporomycetidae</taxon>
        <taxon>Pleosporales</taxon>
        <taxon>Pleosporineae</taxon>
        <taxon>Pleosporaceae</taxon>
        <taxon>Bipolaris</taxon>
    </lineage>
</organism>
<dbReference type="AlphaFoldDB" id="W7ES33"/>
<evidence type="ECO:0000313" key="2">
    <source>
        <dbReference type="EMBL" id="EUN33213.1"/>
    </source>
</evidence>
<dbReference type="SUPFAM" id="SSF69065">
    <property type="entry name" value="RNase III domain-like"/>
    <property type="match status" value="1"/>
</dbReference>
<dbReference type="Proteomes" id="UP000054337">
    <property type="component" value="Unassembled WGS sequence"/>
</dbReference>
<dbReference type="Gene3D" id="1.10.1520.10">
    <property type="entry name" value="Ribonuclease III domain"/>
    <property type="match status" value="1"/>
</dbReference>
<dbReference type="EMBL" id="KI968691">
    <property type="protein sequence ID" value="EUN33213.1"/>
    <property type="molecule type" value="Genomic_DNA"/>
</dbReference>
<feature type="domain" description="RNase III" evidence="1">
    <location>
        <begin position="49"/>
        <end position="136"/>
    </location>
</feature>
<dbReference type="InterPro" id="IPR036389">
    <property type="entry name" value="RNase_III_sf"/>
</dbReference>
<dbReference type="HOGENOM" id="CLU_000907_3_0_1"/>
<dbReference type="CDD" id="cd00593">
    <property type="entry name" value="RIBOc"/>
    <property type="match status" value="1"/>
</dbReference>
<dbReference type="GO" id="GO:0004525">
    <property type="term" value="F:ribonuclease III activity"/>
    <property type="evidence" value="ECO:0007669"/>
    <property type="project" value="InterPro"/>
</dbReference>
<dbReference type="PROSITE" id="PS50142">
    <property type="entry name" value="RNASE_3_2"/>
    <property type="match status" value="1"/>
</dbReference>
<reference evidence="2 3" key="1">
    <citation type="journal article" date="2013" name="PLoS Genet.">
        <title>Comparative genome structure, secondary metabolite, and effector coding capacity across Cochliobolus pathogens.</title>
        <authorList>
            <person name="Condon B.J."/>
            <person name="Leng Y."/>
            <person name="Wu D."/>
            <person name="Bushley K.E."/>
            <person name="Ohm R.A."/>
            <person name="Otillar R."/>
            <person name="Martin J."/>
            <person name="Schackwitz W."/>
            <person name="Grimwood J."/>
            <person name="MohdZainudin N."/>
            <person name="Xue C."/>
            <person name="Wang R."/>
            <person name="Manning V.A."/>
            <person name="Dhillon B."/>
            <person name="Tu Z.J."/>
            <person name="Steffenson B.J."/>
            <person name="Salamov A."/>
            <person name="Sun H."/>
            <person name="Lowry S."/>
            <person name="LaButti K."/>
            <person name="Han J."/>
            <person name="Copeland A."/>
            <person name="Lindquist E."/>
            <person name="Barry K."/>
            <person name="Schmutz J."/>
            <person name="Baker S.E."/>
            <person name="Ciuffetti L.M."/>
            <person name="Grigoriev I.V."/>
            <person name="Zhong S."/>
            <person name="Turgeon B.G."/>
        </authorList>
    </citation>
    <scope>NUCLEOTIDE SEQUENCE [LARGE SCALE GENOMIC DNA]</scope>
    <source>
        <strain evidence="2 3">FI3</strain>
    </source>
</reference>